<evidence type="ECO:0000256" key="1">
    <source>
        <dbReference type="ARBA" id="ARBA00022723"/>
    </source>
</evidence>
<keyword evidence="5" id="KW-0804">Transcription</keyword>
<protein>
    <recommendedName>
        <fullName evidence="8">Zn(2)-C6 fungal-type domain-containing protein</fullName>
    </recommendedName>
</protein>
<evidence type="ECO:0000256" key="5">
    <source>
        <dbReference type="ARBA" id="ARBA00023163"/>
    </source>
</evidence>
<dbReference type="PANTHER" id="PTHR36206:SF16">
    <property type="entry name" value="TRANSCRIPTION FACTOR DOMAIN-CONTAINING PROTEIN-RELATED"/>
    <property type="match status" value="1"/>
</dbReference>
<reference evidence="10" key="1">
    <citation type="journal article" date="2014" name="Genome Announc.">
        <title>Draft genome sequence of Colletotrichum sublineola, a destructive pathogen of cultivated sorghum.</title>
        <authorList>
            <person name="Baroncelli R."/>
            <person name="Sanz-Martin J.M."/>
            <person name="Rech G.E."/>
            <person name="Sukno S.A."/>
            <person name="Thon M.R."/>
        </authorList>
    </citation>
    <scope>NUCLEOTIDE SEQUENCE [LARGE SCALE GENOMIC DNA]</scope>
    <source>
        <strain evidence="10">TX430BB</strain>
    </source>
</reference>
<keyword evidence="7" id="KW-0812">Transmembrane</keyword>
<proteinExistence type="predicted"/>
<feature type="transmembrane region" description="Helical" evidence="7">
    <location>
        <begin position="168"/>
        <end position="185"/>
    </location>
</feature>
<name>A0A066XQI4_COLSU</name>
<dbReference type="GO" id="GO:0000981">
    <property type="term" value="F:DNA-binding transcription factor activity, RNA polymerase II-specific"/>
    <property type="evidence" value="ECO:0007669"/>
    <property type="project" value="InterPro"/>
</dbReference>
<evidence type="ECO:0000256" key="4">
    <source>
        <dbReference type="ARBA" id="ARBA00023125"/>
    </source>
</evidence>
<evidence type="ECO:0000256" key="7">
    <source>
        <dbReference type="SAM" id="Phobius"/>
    </source>
</evidence>
<evidence type="ECO:0000256" key="6">
    <source>
        <dbReference type="ARBA" id="ARBA00023242"/>
    </source>
</evidence>
<feature type="domain" description="Zn(2)-C6 fungal-type" evidence="8">
    <location>
        <begin position="12"/>
        <end position="40"/>
    </location>
</feature>
<dbReference type="Pfam" id="PF00172">
    <property type="entry name" value="Zn_clus"/>
    <property type="match status" value="1"/>
</dbReference>
<dbReference type="HOGENOM" id="CLU_011409_12_2_1"/>
<keyword evidence="7" id="KW-0472">Membrane</keyword>
<dbReference type="PROSITE" id="PS00463">
    <property type="entry name" value="ZN2_CY6_FUNGAL_1"/>
    <property type="match status" value="1"/>
</dbReference>
<dbReference type="PROSITE" id="PS50048">
    <property type="entry name" value="ZN2_CY6_FUNGAL_2"/>
    <property type="match status" value="1"/>
</dbReference>
<dbReference type="AlphaFoldDB" id="A0A066XQI4"/>
<dbReference type="GO" id="GO:0003677">
    <property type="term" value="F:DNA binding"/>
    <property type="evidence" value="ECO:0007669"/>
    <property type="project" value="UniProtKB-KW"/>
</dbReference>
<dbReference type="InterPro" id="IPR001138">
    <property type="entry name" value="Zn2Cys6_DnaBD"/>
</dbReference>
<comment type="caution">
    <text evidence="9">The sequence shown here is derived from an EMBL/GenBank/DDBJ whole genome shotgun (WGS) entry which is preliminary data.</text>
</comment>
<keyword evidence="10" id="KW-1185">Reference proteome</keyword>
<dbReference type="OrthoDB" id="2593732at2759"/>
<sequence length="546" mass="62536">MARKGSRKVRTGCLTCKVRKIKCDEARPFCNRCTVTGRKCDGYAHVAELPDVSSSSPGSSIVHFQPSRASPGFNSPNDSRALQYFSEVVGPLLSGAVDPYFWTHIVMQFSTFEPAVTHSVLAISDLYEQFQNGSNAAVTPRHNSFALRHYNAAIYELRGMMTRDRQPVVLLVCLLFICIEFLRSGREAAIRHCKHGVAILRDTHNEFPWTREHLLPLFRRLTEYSFFFSSEKSDFPDLSGLEHPIPSSFSTFQDAQHMIDDIYCQTLQLMKKGYPYRSESLIGSAIPPELLAKQENINKLLDKWNHLFARFQEQNQHTYTPAAKAFEFKEDYLSNMLRSFLSTRYECCRIWLNMAFDSTQTGYDKYLPNYRRLAKQLASTVEQVSEHSQQVTLSSQTPKFMFETGYAPMLFFIANACRHLETRLEFLRLIPILGLPRENLWEMATLVAMVRRVIELEHDISLDPYGRPLEPISPDSPLPANEKRIVDMWTDPETEEKNILGHVVRGRIVGFFRRKPDGSTSLHTEFVEVRNVKEELGNVGSPVVVP</sequence>
<evidence type="ECO:0000256" key="2">
    <source>
        <dbReference type="ARBA" id="ARBA00022833"/>
    </source>
</evidence>
<dbReference type="EMBL" id="JMSE01000701">
    <property type="protein sequence ID" value="KDN68220.1"/>
    <property type="molecule type" value="Genomic_DNA"/>
</dbReference>
<dbReference type="InterPro" id="IPR036864">
    <property type="entry name" value="Zn2-C6_fun-type_DNA-bd_sf"/>
</dbReference>
<dbReference type="InterPro" id="IPR052360">
    <property type="entry name" value="Transcr_Regulatory_Proteins"/>
</dbReference>
<dbReference type="Proteomes" id="UP000027238">
    <property type="component" value="Unassembled WGS sequence"/>
</dbReference>
<evidence type="ECO:0000313" key="10">
    <source>
        <dbReference type="Proteomes" id="UP000027238"/>
    </source>
</evidence>
<organism evidence="9 10">
    <name type="scientific">Colletotrichum sublineola</name>
    <name type="common">Sorghum anthracnose fungus</name>
    <dbReference type="NCBI Taxonomy" id="1173701"/>
    <lineage>
        <taxon>Eukaryota</taxon>
        <taxon>Fungi</taxon>
        <taxon>Dikarya</taxon>
        <taxon>Ascomycota</taxon>
        <taxon>Pezizomycotina</taxon>
        <taxon>Sordariomycetes</taxon>
        <taxon>Hypocreomycetidae</taxon>
        <taxon>Glomerellales</taxon>
        <taxon>Glomerellaceae</taxon>
        <taxon>Colletotrichum</taxon>
        <taxon>Colletotrichum graminicola species complex</taxon>
    </lineage>
</organism>
<dbReference type="eggNOG" id="ENOG502SJUF">
    <property type="taxonomic scope" value="Eukaryota"/>
</dbReference>
<dbReference type="CDD" id="cd00067">
    <property type="entry name" value="GAL4"/>
    <property type="match status" value="1"/>
</dbReference>
<dbReference type="STRING" id="1173701.A0A066XQI4"/>
<keyword evidence="7" id="KW-1133">Transmembrane helix</keyword>
<keyword evidence="3" id="KW-0805">Transcription regulation</keyword>
<gene>
    <name evidence="9" type="ORF">CSUB01_12509</name>
</gene>
<keyword evidence="4" id="KW-0238">DNA-binding</keyword>
<dbReference type="PANTHER" id="PTHR36206">
    <property type="entry name" value="ASPERCRYPTIN BIOSYNTHESIS CLUSTER-SPECIFIC TRANSCRIPTION REGULATOR ATNN-RELATED"/>
    <property type="match status" value="1"/>
</dbReference>
<dbReference type="GO" id="GO:0008270">
    <property type="term" value="F:zinc ion binding"/>
    <property type="evidence" value="ECO:0007669"/>
    <property type="project" value="InterPro"/>
</dbReference>
<keyword evidence="1" id="KW-0479">Metal-binding</keyword>
<keyword evidence="2" id="KW-0862">Zinc</keyword>
<dbReference type="Gene3D" id="4.10.240.10">
    <property type="entry name" value="Zn(2)-C6 fungal-type DNA-binding domain"/>
    <property type="match status" value="1"/>
</dbReference>
<evidence type="ECO:0000313" key="9">
    <source>
        <dbReference type="EMBL" id="KDN68220.1"/>
    </source>
</evidence>
<keyword evidence="6" id="KW-0539">Nucleus</keyword>
<dbReference type="OMA" id="SEFHFEM"/>
<dbReference type="SUPFAM" id="SSF57701">
    <property type="entry name" value="Zn2/Cys6 DNA-binding domain"/>
    <property type="match status" value="1"/>
</dbReference>
<evidence type="ECO:0000259" key="8">
    <source>
        <dbReference type="PROSITE" id="PS50048"/>
    </source>
</evidence>
<evidence type="ECO:0000256" key="3">
    <source>
        <dbReference type="ARBA" id="ARBA00023015"/>
    </source>
</evidence>
<accession>A0A066XQI4</accession>
<dbReference type="SMART" id="SM00066">
    <property type="entry name" value="GAL4"/>
    <property type="match status" value="1"/>
</dbReference>